<dbReference type="OrthoDB" id="1247157at2"/>
<gene>
    <name evidence="1" type="ORF">SAMN05421664_1175</name>
</gene>
<evidence type="ECO:0000313" key="1">
    <source>
        <dbReference type="EMBL" id="SDQ33058.1"/>
    </source>
</evidence>
<organism evidence="1 2">
    <name type="scientific">Chryseobacterium soldanellicola</name>
    <dbReference type="NCBI Taxonomy" id="311333"/>
    <lineage>
        <taxon>Bacteria</taxon>
        <taxon>Pseudomonadati</taxon>
        <taxon>Bacteroidota</taxon>
        <taxon>Flavobacteriia</taxon>
        <taxon>Flavobacteriales</taxon>
        <taxon>Weeksellaceae</taxon>
        <taxon>Chryseobacterium group</taxon>
        <taxon>Chryseobacterium</taxon>
    </lineage>
</organism>
<reference evidence="2" key="1">
    <citation type="submission" date="2016-10" db="EMBL/GenBank/DDBJ databases">
        <authorList>
            <person name="Varghese N."/>
            <person name="Submissions S."/>
        </authorList>
    </citation>
    <scope>NUCLEOTIDE SEQUENCE [LARGE SCALE GENOMIC DNA]</scope>
    <source>
        <strain evidence="2">DSM 17072</strain>
    </source>
</reference>
<dbReference type="Proteomes" id="UP000199627">
    <property type="component" value="Unassembled WGS sequence"/>
</dbReference>
<dbReference type="RefSeq" id="WP_089754602.1">
    <property type="nucleotide sequence ID" value="NZ_FNKL01000002.1"/>
</dbReference>
<proteinExistence type="predicted"/>
<evidence type="ECO:0000313" key="2">
    <source>
        <dbReference type="Proteomes" id="UP000199627"/>
    </source>
</evidence>
<keyword evidence="2" id="KW-1185">Reference proteome</keyword>
<sequence>MKNSETSMNCAEKKIQLIKDILENDCHDLKNNKSIDFDSEISREEIEREVMDMSTFASLAMPSSFFIEQIEPAFALNILANKYIHIYFIKNQDGISLLFRFNKEEQNSATEIVFTAKEKLLELKNGKLSDISPQNAKSFIETFKELYENQGFGTEETAYTQYITFHYKNILENFSGFEPNTQLICAAKPDPMTQKLRLNLILQIDREYCNKPITTEKTAFFNIGNMQP</sequence>
<dbReference type="EMBL" id="FNKL01000002">
    <property type="protein sequence ID" value="SDQ33058.1"/>
    <property type="molecule type" value="Genomic_DNA"/>
</dbReference>
<dbReference type="STRING" id="311333.SAMN05421664_1175"/>
<name>A0A1H1A071_9FLAO</name>
<dbReference type="AlphaFoldDB" id="A0A1H1A071"/>
<accession>A0A1H1A071</accession>
<protein>
    <submittedName>
        <fullName evidence="1">Uncharacterized protein</fullName>
    </submittedName>
</protein>